<proteinExistence type="predicted"/>
<keyword evidence="1" id="KW-0646">Protease inhibitor</keyword>
<evidence type="ECO:0000313" key="4">
    <source>
        <dbReference type="EMBL" id="GIY92463.1"/>
    </source>
</evidence>
<evidence type="ECO:0000256" key="1">
    <source>
        <dbReference type="ARBA" id="ARBA00022690"/>
    </source>
</evidence>
<dbReference type="Pfam" id="PF01826">
    <property type="entry name" value="TIL"/>
    <property type="match status" value="2"/>
</dbReference>
<dbReference type="GO" id="GO:0030414">
    <property type="term" value="F:peptidase inhibitor activity"/>
    <property type="evidence" value="ECO:0007669"/>
    <property type="project" value="UniProtKB-KW"/>
</dbReference>
<evidence type="ECO:0000256" key="2">
    <source>
        <dbReference type="ARBA" id="ARBA00023157"/>
    </source>
</evidence>
<accession>A0AAV4XFA9</accession>
<dbReference type="Gene3D" id="2.10.25.10">
    <property type="entry name" value="Laminin"/>
    <property type="match status" value="3"/>
</dbReference>
<dbReference type="Proteomes" id="UP001054945">
    <property type="component" value="Unassembled WGS sequence"/>
</dbReference>
<feature type="domain" description="TIL" evidence="3">
    <location>
        <begin position="11"/>
        <end position="65"/>
    </location>
</feature>
<feature type="domain" description="TIL" evidence="3">
    <location>
        <begin position="71"/>
        <end position="120"/>
    </location>
</feature>
<gene>
    <name evidence="4" type="primary">AVEN_172703_1</name>
    <name evidence="4" type="ORF">CEXT_780751</name>
</gene>
<name>A0AAV4XFA9_CAEEX</name>
<protein>
    <recommendedName>
        <fullName evidence="3">TIL domain-containing protein</fullName>
    </recommendedName>
</protein>
<evidence type="ECO:0000313" key="5">
    <source>
        <dbReference type="Proteomes" id="UP001054945"/>
    </source>
</evidence>
<dbReference type="InterPro" id="IPR036084">
    <property type="entry name" value="Ser_inhib-like_sf"/>
</dbReference>
<dbReference type="SUPFAM" id="SSF57567">
    <property type="entry name" value="Serine protease inhibitors"/>
    <property type="match status" value="2"/>
</dbReference>
<organism evidence="4 5">
    <name type="scientific">Caerostris extrusa</name>
    <name type="common">Bark spider</name>
    <name type="synonym">Caerostris bankana</name>
    <dbReference type="NCBI Taxonomy" id="172846"/>
    <lineage>
        <taxon>Eukaryota</taxon>
        <taxon>Metazoa</taxon>
        <taxon>Ecdysozoa</taxon>
        <taxon>Arthropoda</taxon>
        <taxon>Chelicerata</taxon>
        <taxon>Arachnida</taxon>
        <taxon>Araneae</taxon>
        <taxon>Araneomorphae</taxon>
        <taxon>Entelegynae</taxon>
        <taxon>Araneoidea</taxon>
        <taxon>Araneidae</taxon>
        <taxon>Caerostris</taxon>
    </lineage>
</organism>
<dbReference type="InterPro" id="IPR051368">
    <property type="entry name" value="SerProtInhib-TIL_Domain"/>
</dbReference>
<dbReference type="CDD" id="cd19941">
    <property type="entry name" value="TIL"/>
    <property type="match status" value="2"/>
</dbReference>
<evidence type="ECO:0000259" key="3">
    <source>
        <dbReference type="Pfam" id="PF01826"/>
    </source>
</evidence>
<keyword evidence="2" id="KW-1015">Disulfide bond</keyword>
<keyword evidence="5" id="KW-1185">Reference proteome</keyword>
<sequence>MLLSVLPPFNCAPYEHFYECTPTCKNTCEKFNNPGANCRCGPPGCFCKKGLVKRMDGMCVLPSQCPVKAICRTNAQFSMCKSPCRPTCKNPTPAPCSEPCVAGCFCKDGFLEDEDGSCVLFRTVAEIKSFTVAQIRSTTSALQVAKNTCENFNNPTARCQCGPPGCFCKSGLVKRADESVITPKECPGKYLPLHYNVVNTVPSSISLNDANE</sequence>
<dbReference type="EMBL" id="BPLR01017540">
    <property type="protein sequence ID" value="GIY92463.1"/>
    <property type="molecule type" value="Genomic_DNA"/>
</dbReference>
<reference evidence="4 5" key="1">
    <citation type="submission" date="2021-06" db="EMBL/GenBank/DDBJ databases">
        <title>Caerostris extrusa draft genome.</title>
        <authorList>
            <person name="Kono N."/>
            <person name="Arakawa K."/>
        </authorList>
    </citation>
    <scope>NUCLEOTIDE SEQUENCE [LARGE SCALE GENOMIC DNA]</scope>
</reference>
<dbReference type="PANTHER" id="PTHR23259">
    <property type="entry name" value="RIDDLE"/>
    <property type="match status" value="1"/>
</dbReference>
<dbReference type="PANTHER" id="PTHR23259:SF70">
    <property type="entry name" value="ACCESSORY GLAND PROTEIN ACP62F-RELATED"/>
    <property type="match status" value="1"/>
</dbReference>
<dbReference type="AlphaFoldDB" id="A0AAV4XFA9"/>
<dbReference type="InterPro" id="IPR002919">
    <property type="entry name" value="TIL_dom"/>
</dbReference>
<comment type="caution">
    <text evidence="4">The sequence shown here is derived from an EMBL/GenBank/DDBJ whole genome shotgun (WGS) entry which is preliminary data.</text>
</comment>